<evidence type="ECO:0000256" key="10">
    <source>
        <dbReference type="RuleBase" id="RU004182"/>
    </source>
</evidence>
<feature type="site" description="Electron transfer via tryptophanyl radical" evidence="9">
    <location>
        <position position="345"/>
    </location>
</feature>
<gene>
    <name evidence="12" type="ORF">ATC1_131048</name>
</gene>
<keyword evidence="4 8" id="KW-0285">Flavoprotein</keyword>
<accession>A0A0S7BL84</accession>
<dbReference type="Gene3D" id="1.10.579.10">
    <property type="entry name" value="DNA Cyclobutane Dipyrimidine Photolyase, subunit A, domain 3"/>
    <property type="match status" value="1"/>
</dbReference>
<dbReference type="InterPro" id="IPR006050">
    <property type="entry name" value="DNA_photolyase_N"/>
</dbReference>
<reference evidence="12" key="1">
    <citation type="journal article" date="2015" name="Genome Announc.">
        <title>Draft Genome Sequence of Anaerolineae Strain TC1, a Novel Isolate from a Methanogenic Wastewater Treatment System.</title>
        <authorList>
            <person name="Matsuura N."/>
            <person name="Tourlousse D.M."/>
            <person name="Sun L."/>
            <person name="Toyonaga M."/>
            <person name="Kuroda K."/>
            <person name="Ohashi A."/>
            <person name="Cruz R."/>
            <person name="Yamaguchi T."/>
            <person name="Sekiguchi Y."/>
        </authorList>
    </citation>
    <scope>NUCLEOTIDE SEQUENCE [LARGE SCALE GENOMIC DNA]</scope>
    <source>
        <strain evidence="12">TC1</strain>
    </source>
</reference>
<dbReference type="Gene3D" id="1.25.40.80">
    <property type="match status" value="1"/>
</dbReference>
<dbReference type="STRING" id="1678840.ATC1_131048"/>
<dbReference type="PATRIC" id="fig|1678840.3.peg.2457"/>
<dbReference type="OrthoDB" id="9772484at2"/>
<feature type="binding site" evidence="8">
    <location>
        <begin position="218"/>
        <end position="222"/>
    </location>
    <ligand>
        <name>FAD</name>
        <dbReference type="ChEBI" id="CHEBI:57692"/>
    </ligand>
</feature>
<evidence type="ECO:0000256" key="9">
    <source>
        <dbReference type="PIRSR" id="PIRSR602081-2"/>
    </source>
</evidence>
<evidence type="ECO:0000256" key="3">
    <source>
        <dbReference type="ARBA" id="ARBA00014046"/>
    </source>
</evidence>
<dbReference type="SUPFAM" id="SSF52425">
    <property type="entry name" value="Cryptochrome/photolyase, N-terminal domain"/>
    <property type="match status" value="1"/>
</dbReference>
<dbReference type="AlphaFoldDB" id="A0A0S7BL84"/>
<dbReference type="Gene3D" id="3.40.50.620">
    <property type="entry name" value="HUPs"/>
    <property type="match status" value="1"/>
</dbReference>
<dbReference type="EMBL" id="DF968181">
    <property type="protein sequence ID" value="GAP41066.1"/>
    <property type="molecule type" value="Genomic_DNA"/>
</dbReference>
<feature type="binding site" evidence="8">
    <location>
        <position position="206"/>
    </location>
    <ligand>
        <name>FAD</name>
        <dbReference type="ChEBI" id="CHEBI:57692"/>
    </ligand>
</feature>
<dbReference type="Pfam" id="PF03441">
    <property type="entry name" value="FAD_binding_7"/>
    <property type="match status" value="1"/>
</dbReference>
<dbReference type="Pfam" id="PF00875">
    <property type="entry name" value="DNA_photolyase"/>
    <property type="match status" value="1"/>
</dbReference>
<evidence type="ECO:0000256" key="5">
    <source>
        <dbReference type="ARBA" id="ARBA00022827"/>
    </source>
</evidence>
<comment type="catalytic activity">
    <reaction evidence="7">
        <text>cyclobutadipyrimidine (in DNA) = 2 pyrimidine residues (in DNA).</text>
        <dbReference type="EC" id="4.1.99.3"/>
    </reaction>
</comment>
<dbReference type="Proteomes" id="UP000053370">
    <property type="component" value="Unassembled WGS sequence"/>
</dbReference>
<dbReference type="RefSeq" id="WP_062281517.1">
    <property type="nucleotide sequence ID" value="NZ_DF968181.1"/>
</dbReference>
<evidence type="ECO:0000313" key="12">
    <source>
        <dbReference type="EMBL" id="GAP41066.1"/>
    </source>
</evidence>
<feature type="domain" description="Photolyase/cryptochrome alpha/beta" evidence="11">
    <location>
        <begin position="1"/>
        <end position="124"/>
    </location>
</feature>
<dbReference type="InterPro" id="IPR036134">
    <property type="entry name" value="Crypto/Photolyase_FAD-like_sf"/>
</dbReference>
<comment type="similarity">
    <text evidence="10">Belongs to the DNA photolyase family.</text>
</comment>
<keyword evidence="13" id="KW-1185">Reference proteome</keyword>
<sequence>MNIWWIQRNIRLADNKTLTAALQEGNGLLPVFILDRKIYENISTISTKDKFLISALNHFDKALQQLGSRLILRVGNPVDEIIKLAGEVDAKKVYTDADVHPALIRQYNQLGEKIELNFGEQPCIFPFSAVKQKNGKPYQVFTPFSRAWKALPINLQLFQSPDYLPSVPDIFSVTLPVLSHLDTFPAEEFQAARKLKSFMDGPIYTYSDSRNMLCKDGTSFLSPYFRWGLLSKRQALHAAFDAKLNTDDFISMSNCDSWINEIIWNDFFQAIMHFFPEVLDGPFRNSMQNLEWSDSAIGLQAWKDGLTGYPVVDAGMRQLRNTGWMHNRARMITSSFLVKHLLINWQKGERWFYDLLIDGDPALNNGNWQWAAGTGTDSVPYFRIFNPILQGKKYDPHGMYIRRWIPELSDVPDRFIHTPWLMTSVEQKSCHVQIGNHYPLPIVDHNAARLRALSVLSRR</sequence>
<keyword evidence="5 8" id="KW-0274">FAD</keyword>
<evidence type="ECO:0000256" key="1">
    <source>
        <dbReference type="ARBA" id="ARBA00001932"/>
    </source>
</evidence>
<evidence type="ECO:0000256" key="2">
    <source>
        <dbReference type="ARBA" id="ARBA00013149"/>
    </source>
</evidence>
<feature type="site" description="Electron transfer via tryptophanyl radical" evidence="9">
    <location>
        <position position="368"/>
    </location>
</feature>
<keyword evidence="6 10" id="KW-0157">Chromophore</keyword>
<comment type="cofactor">
    <cofactor evidence="1">
        <name>(6R)-5,10-methylene-5,6,7,8-tetrahydrofolate</name>
        <dbReference type="ChEBI" id="CHEBI:15636"/>
    </cofactor>
</comment>
<feature type="binding site" evidence="8">
    <location>
        <position position="258"/>
    </location>
    <ligand>
        <name>FAD</name>
        <dbReference type="ChEBI" id="CHEBI:57692"/>
    </ligand>
</feature>
<evidence type="ECO:0000256" key="4">
    <source>
        <dbReference type="ARBA" id="ARBA00022630"/>
    </source>
</evidence>
<protein>
    <recommendedName>
        <fullName evidence="3">Deoxyribodipyrimidine photo-lyase</fullName>
        <ecNumber evidence="2">4.1.99.3</ecNumber>
    </recommendedName>
</protein>
<name>A0A0S7BL84_9CHLR</name>
<evidence type="ECO:0000256" key="6">
    <source>
        <dbReference type="ARBA" id="ARBA00022991"/>
    </source>
</evidence>
<dbReference type="PRINTS" id="PR00147">
    <property type="entry name" value="DNAPHOTLYASE"/>
</dbReference>
<dbReference type="GO" id="GO:0003904">
    <property type="term" value="F:deoxyribodipyrimidine photo-lyase activity"/>
    <property type="evidence" value="ECO:0007669"/>
    <property type="project" value="UniProtKB-EC"/>
</dbReference>
<evidence type="ECO:0000256" key="7">
    <source>
        <dbReference type="ARBA" id="ARBA00033999"/>
    </source>
</evidence>
<proteinExistence type="inferred from homology"/>
<dbReference type="InterPro" id="IPR036155">
    <property type="entry name" value="Crypto/Photolyase_N_sf"/>
</dbReference>
<dbReference type="PANTHER" id="PTHR11455:SF9">
    <property type="entry name" value="CRYPTOCHROME CIRCADIAN CLOCK 5 ISOFORM X1"/>
    <property type="match status" value="1"/>
</dbReference>
<dbReference type="PANTHER" id="PTHR11455">
    <property type="entry name" value="CRYPTOCHROME"/>
    <property type="match status" value="1"/>
</dbReference>
<feature type="site" description="Electron transfer via tryptophanyl radical" evidence="9">
    <location>
        <position position="292"/>
    </location>
</feature>
<organism evidence="12">
    <name type="scientific">Flexilinea flocculi</name>
    <dbReference type="NCBI Taxonomy" id="1678840"/>
    <lineage>
        <taxon>Bacteria</taxon>
        <taxon>Bacillati</taxon>
        <taxon>Chloroflexota</taxon>
        <taxon>Anaerolineae</taxon>
        <taxon>Anaerolineales</taxon>
        <taxon>Anaerolineaceae</taxon>
        <taxon>Flexilinea</taxon>
    </lineage>
</organism>
<feature type="binding site" evidence="8">
    <location>
        <begin position="358"/>
        <end position="360"/>
    </location>
    <ligand>
        <name>FAD</name>
        <dbReference type="ChEBI" id="CHEBI:57692"/>
    </ligand>
</feature>
<dbReference type="PROSITE" id="PS00394">
    <property type="entry name" value="DNA_PHOTOLYASES_1_1"/>
    <property type="match status" value="1"/>
</dbReference>
<dbReference type="InterPro" id="IPR005101">
    <property type="entry name" value="Cryptochr/Photolyase_FAD-bd"/>
</dbReference>
<comment type="cofactor">
    <cofactor evidence="8">
        <name>FAD</name>
        <dbReference type="ChEBI" id="CHEBI:57692"/>
    </cofactor>
    <text evidence="8">Binds 1 FAD per subunit.</text>
</comment>
<keyword evidence="12" id="KW-0456">Lyase</keyword>
<dbReference type="InterPro" id="IPR002081">
    <property type="entry name" value="Cryptochrome/DNA_photolyase_1"/>
</dbReference>
<dbReference type="GO" id="GO:0003677">
    <property type="term" value="F:DNA binding"/>
    <property type="evidence" value="ECO:0007669"/>
    <property type="project" value="TreeGrafter"/>
</dbReference>
<dbReference type="FunFam" id="1.10.579.10:FF:000003">
    <property type="entry name" value="Deoxyribodipyrimidine photo-lyase"/>
    <property type="match status" value="1"/>
</dbReference>
<dbReference type="SUPFAM" id="SSF48173">
    <property type="entry name" value="Cryptochrome/photolyase FAD-binding domain"/>
    <property type="match status" value="1"/>
</dbReference>
<dbReference type="GO" id="GO:0071949">
    <property type="term" value="F:FAD binding"/>
    <property type="evidence" value="ECO:0007669"/>
    <property type="project" value="TreeGrafter"/>
</dbReference>
<evidence type="ECO:0000313" key="13">
    <source>
        <dbReference type="Proteomes" id="UP000053370"/>
    </source>
</evidence>
<dbReference type="InterPro" id="IPR018394">
    <property type="entry name" value="DNA_photolyase_1_CS_C"/>
</dbReference>
<dbReference type="GO" id="GO:0009416">
    <property type="term" value="P:response to light stimulus"/>
    <property type="evidence" value="ECO:0007669"/>
    <property type="project" value="TreeGrafter"/>
</dbReference>
<dbReference type="PROSITE" id="PS51645">
    <property type="entry name" value="PHR_CRY_ALPHA_BETA"/>
    <property type="match status" value="1"/>
</dbReference>
<dbReference type="InterPro" id="IPR014729">
    <property type="entry name" value="Rossmann-like_a/b/a_fold"/>
</dbReference>
<dbReference type="PROSITE" id="PS00691">
    <property type="entry name" value="DNA_PHOTOLYASES_1_2"/>
    <property type="match status" value="1"/>
</dbReference>
<dbReference type="EC" id="4.1.99.3" evidence="2"/>
<evidence type="ECO:0000259" key="11">
    <source>
        <dbReference type="PROSITE" id="PS51645"/>
    </source>
</evidence>
<evidence type="ECO:0000256" key="8">
    <source>
        <dbReference type="PIRSR" id="PIRSR602081-1"/>
    </source>
</evidence>
<feature type="binding site" evidence="8">
    <location>
        <begin position="261"/>
        <end position="268"/>
    </location>
    <ligand>
        <name>FAD</name>
        <dbReference type="ChEBI" id="CHEBI:57692"/>
    </ligand>
</feature>
<dbReference type="GO" id="GO:0000719">
    <property type="term" value="P:photoreactive repair"/>
    <property type="evidence" value="ECO:0007669"/>
    <property type="project" value="UniProtKB-ARBA"/>
</dbReference>